<dbReference type="AlphaFoldDB" id="A0AAP0D9Q5"/>
<organism evidence="2 3">
    <name type="scientific">Deinandra increscens subsp. villosa</name>
    <dbReference type="NCBI Taxonomy" id="3103831"/>
    <lineage>
        <taxon>Eukaryota</taxon>
        <taxon>Viridiplantae</taxon>
        <taxon>Streptophyta</taxon>
        <taxon>Embryophyta</taxon>
        <taxon>Tracheophyta</taxon>
        <taxon>Spermatophyta</taxon>
        <taxon>Magnoliopsida</taxon>
        <taxon>eudicotyledons</taxon>
        <taxon>Gunneridae</taxon>
        <taxon>Pentapetalae</taxon>
        <taxon>asterids</taxon>
        <taxon>campanulids</taxon>
        <taxon>Asterales</taxon>
        <taxon>Asteraceae</taxon>
        <taxon>Asteroideae</taxon>
        <taxon>Heliantheae alliance</taxon>
        <taxon>Madieae</taxon>
        <taxon>Madiinae</taxon>
        <taxon>Deinandra</taxon>
    </lineage>
</organism>
<accession>A0AAP0D9Q5</accession>
<proteinExistence type="predicted"/>
<dbReference type="InterPro" id="IPR023210">
    <property type="entry name" value="NADP_OxRdtase_dom"/>
</dbReference>
<dbReference type="CDD" id="cd19094">
    <property type="entry name" value="AKR_Tas-like"/>
    <property type="match status" value="1"/>
</dbReference>
<feature type="domain" description="NADP-dependent oxidoreductase" evidence="1">
    <location>
        <begin position="16"/>
        <end position="119"/>
    </location>
</feature>
<name>A0AAP0D9Q5_9ASTR</name>
<sequence>MAVPLSNLSPNLLVSKLCLGTMTFGEQNSLSESFNLLDKAFDSGINFFDSAEMYPVPQRAETHGRSEEYFGRWLRERKVPRDRVVFATKVSGPSGQMTWIRGGPTSLDRRNIQEAIDNSDFLHSNFVFIPQLLLYFCALINSCSLLRARSDYIDLYQVHWPDRYVPMFGETDYDPVRQYNPVSFEEQLDALGRAVDAGKIRFIGVSNETPYGVLKFLQAAEKNPAYPRIISVQSKKRLAECCHLERVGLLAYSPLAMGLLSGKYMLPDGGANDARLNLFRGRYSEGESRYNLSDPTIREATKAYLSIAERYDIHPVSLAIAFVLSHPLVTSAVFGASKLWQLEEVVSACEVKLNPEIIAEIDEVHSRFPNPCS</sequence>
<reference evidence="2 3" key="1">
    <citation type="submission" date="2024-04" db="EMBL/GenBank/DDBJ databases">
        <title>The reference genome of an endangered Asteraceae, Deinandra increscens subsp. villosa, native to the Central Coast of California.</title>
        <authorList>
            <person name="Guilliams M."/>
            <person name="Hasenstab-Lehman K."/>
            <person name="Meyer R."/>
            <person name="Mcevoy S."/>
        </authorList>
    </citation>
    <scope>NUCLEOTIDE SEQUENCE [LARGE SCALE GENOMIC DNA]</scope>
    <source>
        <tissue evidence="2">Leaf</tissue>
    </source>
</reference>
<evidence type="ECO:0000259" key="1">
    <source>
        <dbReference type="Pfam" id="PF00248"/>
    </source>
</evidence>
<dbReference type="Gene3D" id="3.20.20.100">
    <property type="entry name" value="NADP-dependent oxidoreductase domain"/>
    <property type="match status" value="1"/>
</dbReference>
<evidence type="ECO:0000313" key="3">
    <source>
        <dbReference type="Proteomes" id="UP001408789"/>
    </source>
</evidence>
<dbReference type="EMBL" id="JBCNJP010000014">
    <property type="protein sequence ID" value="KAK9068988.1"/>
    <property type="molecule type" value="Genomic_DNA"/>
</dbReference>
<gene>
    <name evidence="2" type="ORF">SSX86_013104</name>
</gene>
<dbReference type="Proteomes" id="UP001408789">
    <property type="component" value="Unassembled WGS sequence"/>
</dbReference>
<comment type="caution">
    <text evidence="2">The sequence shown here is derived from an EMBL/GenBank/DDBJ whole genome shotgun (WGS) entry which is preliminary data.</text>
</comment>
<protein>
    <recommendedName>
        <fullName evidence="1">NADP-dependent oxidoreductase domain-containing protein</fullName>
    </recommendedName>
</protein>
<keyword evidence="3" id="KW-1185">Reference proteome</keyword>
<dbReference type="SUPFAM" id="SSF51430">
    <property type="entry name" value="NAD(P)-linked oxidoreductase"/>
    <property type="match status" value="1"/>
</dbReference>
<dbReference type="PANTHER" id="PTHR43147">
    <property type="entry name" value="PROTEIN TAS"/>
    <property type="match status" value="1"/>
</dbReference>
<dbReference type="InterPro" id="IPR036812">
    <property type="entry name" value="NAD(P)_OxRdtase_dom_sf"/>
</dbReference>
<dbReference type="PANTHER" id="PTHR43147:SF2">
    <property type="entry name" value="NADP-DEPENDENT OXIDOREDUCTASE DOMAIN-CONTAINING PROTEIN"/>
    <property type="match status" value="1"/>
</dbReference>
<feature type="domain" description="NADP-dependent oxidoreductase" evidence="1">
    <location>
        <begin position="144"/>
        <end position="364"/>
    </location>
</feature>
<evidence type="ECO:0000313" key="2">
    <source>
        <dbReference type="EMBL" id="KAK9068988.1"/>
    </source>
</evidence>
<dbReference type="Pfam" id="PF00248">
    <property type="entry name" value="Aldo_ket_red"/>
    <property type="match status" value="2"/>
</dbReference>